<dbReference type="InterPro" id="IPR045341">
    <property type="entry name" value="DUF6532"/>
</dbReference>
<dbReference type="EMBL" id="MU150412">
    <property type="protein sequence ID" value="KAF9456638.1"/>
    <property type="molecule type" value="Genomic_DNA"/>
</dbReference>
<feature type="compositionally biased region" description="Basic residues" evidence="1">
    <location>
        <begin position="122"/>
        <end position="138"/>
    </location>
</feature>
<keyword evidence="4" id="KW-1185">Reference proteome</keyword>
<evidence type="ECO:0000259" key="2">
    <source>
        <dbReference type="Pfam" id="PF20149"/>
    </source>
</evidence>
<feature type="domain" description="DUF6532" evidence="2">
    <location>
        <begin position="200"/>
        <end position="409"/>
    </location>
</feature>
<feature type="region of interest" description="Disordered" evidence="1">
    <location>
        <begin position="55"/>
        <end position="86"/>
    </location>
</feature>
<evidence type="ECO:0000256" key="1">
    <source>
        <dbReference type="SAM" id="MobiDB-lite"/>
    </source>
</evidence>
<gene>
    <name evidence="3" type="ORF">BDZ94DRAFT_1314969</name>
</gene>
<sequence>MESENNDHNSLNLKAVDYPVDFDDGPWFEEYEEMNIDSNANQHDTRDVQWDDNIIDEDPPIEASGHIEEMPLELAGSGNDGDSEHEVPFSVLDIHHHRNGKVQPPNPKRLEKSRRQHILHNIKSAKKRTKYRQNHAPKGKQFDGEDEDGAADDEGNATSSDSVTKEDTPSTFKFLKDVPKPTQMAFYKDDAAWTDVLNDAKDEFRLWIHSQVGFQERTEVALQTAWDFVLEAISKYQDDPYNIEPLNERLYNKQAMSILVFEEGATTRGALKTLCRTVTANHLQALLHPECESQPQYIATVKKNVNMLLKKSYFLQGGTDQQGRTRNFGHPLIADVCRQFYYSGKSNCLSILFPEEFKDRLPEPCLALVSACIQNCIHEYRTGFLVGCNFKGSTYGQVFLGMLKLIKQIRQNKYHSDRLTELLQDIATTGRMQSQPCEVDPEDLDLAVVLD</sequence>
<reference evidence="3" key="1">
    <citation type="submission" date="2020-11" db="EMBL/GenBank/DDBJ databases">
        <authorList>
            <consortium name="DOE Joint Genome Institute"/>
            <person name="Ahrendt S."/>
            <person name="Riley R."/>
            <person name="Andreopoulos W."/>
            <person name="Labutti K."/>
            <person name="Pangilinan J."/>
            <person name="Ruiz-Duenas F.J."/>
            <person name="Barrasa J.M."/>
            <person name="Sanchez-Garcia M."/>
            <person name="Camarero S."/>
            <person name="Miyauchi S."/>
            <person name="Serrano A."/>
            <person name="Linde D."/>
            <person name="Babiker R."/>
            <person name="Drula E."/>
            <person name="Ayuso-Fernandez I."/>
            <person name="Pacheco R."/>
            <person name="Padilla G."/>
            <person name="Ferreira P."/>
            <person name="Barriuso J."/>
            <person name="Kellner H."/>
            <person name="Castanera R."/>
            <person name="Alfaro M."/>
            <person name="Ramirez L."/>
            <person name="Pisabarro A.G."/>
            <person name="Kuo A."/>
            <person name="Tritt A."/>
            <person name="Lipzen A."/>
            <person name="He G."/>
            <person name="Yan M."/>
            <person name="Ng V."/>
            <person name="Cullen D."/>
            <person name="Martin F."/>
            <person name="Rosso M.-N."/>
            <person name="Henrissat B."/>
            <person name="Hibbett D."/>
            <person name="Martinez A.T."/>
            <person name="Grigoriev I.V."/>
        </authorList>
    </citation>
    <scope>NUCLEOTIDE SEQUENCE</scope>
    <source>
        <strain evidence="3">CBS 247.69</strain>
    </source>
</reference>
<name>A0A9P6CD45_9AGAR</name>
<evidence type="ECO:0000313" key="4">
    <source>
        <dbReference type="Proteomes" id="UP000807353"/>
    </source>
</evidence>
<proteinExistence type="predicted"/>
<dbReference type="Pfam" id="PF20149">
    <property type="entry name" value="DUF6532"/>
    <property type="match status" value="1"/>
</dbReference>
<dbReference type="Proteomes" id="UP000807353">
    <property type="component" value="Unassembled WGS sequence"/>
</dbReference>
<dbReference type="AlphaFoldDB" id="A0A9P6CD45"/>
<feature type="region of interest" description="Disordered" evidence="1">
    <location>
        <begin position="122"/>
        <end position="169"/>
    </location>
</feature>
<protein>
    <recommendedName>
        <fullName evidence="2">DUF6532 domain-containing protein</fullName>
    </recommendedName>
</protein>
<feature type="region of interest" description="Disordered" evidence="1">
    <location>
        <begin position="95"/>
        <end position="114"/>
    </location>
</feature>
<comment type="caution">
    <text evidence="3">The sequence shown here is derived from an EMBL/GenBank/DDBJ whole genome shotgun (WGS) entry which is preliminary data.</text>
</comment>
<evidence type="ECO:0000313" key="3">
    <source>
        <dbReference type="EMBL" id="KAF9456638.1"/>
    </source>
</evidence>
<accession>A0A9P6CD45</accession>
<feature type="compositionally biased region" description="Acidic residues" evidence="1">
    <location>
        <begin position="144"/>
        <end position="155"/>
    </location>
</feature>
<dbReference type="OrthoDB" id="3070412at2759"/>
<organism evidence="3 4">
    <name type="scientific">Collybia nuda</name>
    <dbReference type="NCBI Taxonomy" id="64659"/>
    <lineage>
        <taxon>Eukaryota</taxon>
        <taxon>Fungi</taxon>
        <taxon>Dikarya</taxon>
        <taxon>Basidiomycota</taxon>
        <taxon>Agaricomycotina</taxon>
        <taxon>Agaricomycetes</taxon>
        <taxon>Agaricomycetidae</taxon>
        <taxon>Agaricales</taxon>
        <taxon>Tricholomatineae</taxon>
        <taxon>Clitocybaceae</taxon>
        <taxon>Collybia</taxon>
    </lineage>
</organism>